<evidence type="ECO:0000313" key="2">
    <source>
        <dbReference type="Proteomes" id="UP001364617"/>
    </source>
</evidence>
<accession>A0AAN9H0K0</accession>
<dbReference type="EMBL" id="JAYKXH010000016">
    <property type="protein sequence ID" value="KAK7141473.1"/>
    <property type="molecule type" value="Genomic_DNA"/>
</dbReference>
<keyword evidence="2" id="KW-1185">Reference proteome</keyword>
<gene>
    <name evidence="1" type="ORF">R3I93_015577</name>
</gene>
<dbReference type="Proteomes" id="UP001364617">
    <property type="component" value="Unassembled WGS sequence"/>
</dbReference>
<proteinExistence type="predicted"/>
<evidence type="ECO:0000313" key="1">
    <source>
        <dbReference type="EMBL" id="KAK7141473.1"/>
    </source>
</evidence>
<name>A0AAN9H0K0_9TELE</name>
<organism evidence="1 2">
    <name type="scientific">Phoxinus phoxinus</name>
    <name type="common">Eurasian minnow</name>
    <dbReference type="NCBI Taxonomy" id="58324"/>
    <lineage>
        <taxon>Eukaryota</taxon>
        <taxon>Metazoa</taxon>
        <taxon>Chordata</taxon>
        <taxon>Craniata</taxon>
        <taxon>Vertebrata</taxon>
        <taxon>Euteleostomi</taxon>
        <taxon>Actinopterygii</taxon>
        <taxon>Neopterygii</taxon>
        <taxon>Teleostei</taxon>
        <taxon>Ostariophysi</taxon>
        <taxon>Cypriniformes</taxon>
        <taxon>Leuciscidae</taxon>
        <taxon>Phoxininae</taxon>
        <taxon>Phoxinus</taxon>
    </lineage>
</organism>
<dbReference type="AlphaFoldDB" id="A0AAN9H0K0"/>
<protein>
    <submittedName>
        <fullName evidence="1">Uncharacterized protein</fullName>
    </submittedName>
</protein>
<sequence>MSSKVTRRLVVVTPKRCDVVFRGGSWLLISVLAQ</sequence>
<reference evidence="1 2" key="1">
    <citation type="submission" date="2024-02" db="EMBL/GenBank/DDBJ databases">
        <title>Chromosome-level genome assembly of the Eurasian Minnow (Phoxinus phoxinus).</title>
        <authorList>
            <person name="Oriowo T.O."/>
            <person name="Martin S."/>
            <person name="Stange M."/>
            <person name="Chrysostomakis Y."/>
            <person name="Brown T."/>
            <person name="Winkler S."/>
            <person name="Kukowka S."/>
            <person name="Myers E.W."/>
            <person name="Bohne A."/>
        </authorList>
    </citation>
    <scope>NUCLEOTIDE SEQUENCE [LARGE SCALE GENOMIC DNA]</scope>
    <source>
        <strain evidence="1">ZFMK-TIS-60720</strain>
        <tissue evidence="1">Whole Organism</tissue>
    </source>
</reference>
<comment type="caution">
    <text evidence="1">The sequence shown here is derived from an EMBL/GenBank/DDBJ whole genome shotgun (WGS) entry which is preliminary data.</text>
</comment>